<evidence type="ECO:0000259" key="9">
    <source>
        <dbReference type="Pfam" id="PF00892"/>
    </source>
</evidence>
<dbReference type="InterPro" id="IPR000620">
    <property type="entry name" value="EamA_dom"/>
</dbReference>
<keyword evidence="6 8" id="KW-1133">Transmembrane helix</keyword>
<keyword evidence="3" id="KW-0813">Transport</keyword>
<dbReference type="Proteomes" id="UP001291309">
    <property type="component" value="Unassembled WGS sequence"/>
</dbReference>
<evidence type="ECO:0000256" key="8">
    <source>
        <dbReference type="SAM" id="Phobius"/>
    </source>
</evidence>
<protein>
    <submittedName>
        <fullName evidence="10">EamA family transporter RarD</fullName>
    </submittedName>
</protein>
<evidence type="ECO:0000256" key="6">
    <source>
        <dbReference type="ARBA" id="ARBA00022989"/>
    </source>
</evidence>
<accession>A0ABU5GZW9</accession>
<comment type="caution">
    <text evidence="10">The sequence shown here is derived from an EMBL/GenBank/DDBJ whole genome shotgun (WGS) entry which is preliminary data.</text>
</comment>
<feature type="transmembrane region" description="Helical" evidence="8">
    <location>
        <begin position="132"/>
        <end position="149"/>
    </location>
</feature>
<reference evidence="10 11" key="1">
    <citation type="submission" date="2023-12" db="EMBL/GenBank/DDBJ databases">
        <title>the genome sequence of Hyalangium sp. s54d21.</title>
        <authorList>
            <person name="Zhang X."/>
        </authorList>
    </citation>
    <scope>NUCLEOTIDE SEQUENCE [LARGE SCALE GENOMIC DNA]</scope>
    <source>
        <strain evidence="11">s54d21</strain>
    </source>
</reference>
<feature type="domain" description="EamA" evidence="9">
    <location>
        <begin position="158"/>
        <end position="287"/>
    </location>
</feature>
<name>A0ABU5GZW9_9BACT</name>
<feature type="transmembrane region" description="Helical" evidence="8">
    <location>
        <begin position="183"/>
        <end position="205"/>
    </location>
</feature>
<gene>
    <name evidence="10" type="primary">rarD</name>
    <name evidence="10" type="ORF">SYV04_07605</name>
</gene>
<evidence type="ECO:0000313" key="11">
    <source>
        <dbReference type="Proteomes" id="UP001291309"/>
    </source>
</evidence>
<feature type="transmembrane region" description="Helical" evidence="8">
    <location>
        <begin position="43"/>
        <end position="64"/>
    </location>
</feature>
<feature type="domain" description="EamA" evidence="9">
    <location>
        <begin position="12"/>
        <end position="148"/>
    </location>
</feature>
<dbReference type="NCBIfam" id="TIGR00688">
    <property type="entry name" value="rarD"/>
    <property type="match status" value="1"/>
</dbReference>
<evidence type="ECO:0000313" key="10">
    <source>
        <dbReference type="EMBL" id="MDY7226244.1"/>
    </source>
</evidence>
<feature type="transmembrane region" description="Helical" evidence="8">
    <location>
        <begin position="272"/>
        <end position="289"/>
    </location>
</feature>
<evidence type="ECO:0000256" key="1">
    <source>
        <dbReference type="ARBA" id="ARBA00004651"/>
    </source>
</evidence>
<feature type="transmembrane region" description="Helical" evidence="8">
    <location>
        <begin position="76"/>
        <end position="96"/>
    </location>
</feature>
<keyword evidence="5 8" id="KW-0812">Transmembrane</keyword>
<feature type="transmembrane region" description="Helical" evidence="8">
    <location>
        <begin position="217"/>
        <end position="236"/>
    </location>
</feature>
<evidence type="ECO:0000256" key="5">
    <source>
        <dbReference type="ARBA" id="ARBA00022692"/>
    </source>
</evidence>
<comment type="similarity">
    <text evidence="2">Belongs to the EamA transporter family.</text>
</comment>
<dbReference type="RefSeq" id="WP_321544965.1">
    <property type="nucleotide sequence ID" value="NZ_JAXIVS010000002.1"/>
</dbReference>
<keyword evidence="7 8" id="KW-0472">Membrane</keyword>
<dbReference type="InterPro" id="IPR004626">
    <property type="entry name" value="RarD"/>
</dbReference>
<dbReference type="PANTHER" id="PTHR22911">
    <property type="entry name" value="ACYL-MALONYL CONDENSING ENZYME-RELATED"/>
    <property type="match status" value="1"/>
</dbReference>
<dbReference type="PANTHER" id="PTHR22911:SF137">
    <property type="entry name" value="SOLUTE CARRIER FAMILY 35 MEMBER G2-RELATED"/>
    <property type="match status" value="1"/>
</dbReference>
<feature type="transmembrane region" description="Helical" evidence="8">
    <location>
        <begin position="155"/>
        <end position="171"/>
    </location>
</feature>
<sequence>MPSEPSPAPRASGFAYAIAAYLSWGLFPIYWKQLAQVPPLVVIAHRVVWSFLFVAGLLTFARRWPEVKRALSQRKTLVALLVSTALISSNWFLFIWAVNTGHVLEASLGYYINPLLNVVLARVVLGERLRPLQLVAVGLAALGVLYLTVGLGVLPWVSLLLALTFGFYGLVRKMAPVEPLTGLAVETGFAAPVGVLFLLLVPMAQQGQLFAGTVRESLLLVGSGVATALPLLWFALGAKRLRYSTLGFIQYLAPTGQLALAVLVYGESFTSRHAVTFALIWTAVLLYAADSVRGSRLGGTPVPVTKPRRTQSA</sequence>
<dbReference type="SUPFAM" id="SSF103481">
    <property type="entry name" value="Multidrug resistance efflux transporter EmrE"/>
    <property type="match status" value="2"/>
</dbReference>
<organism evidence="10 11">
    <name type="scientific">Hyalangium rubrum</name>
    <dbReference type="NCBI Taxonomy" id="3103134"/>
    <lineage>
        <taxon>Bacteria</taxon>
        <taxon>Pseudomonadati</taxon>
        <taxon>Myxococcota</taxon>
        <taxon>Myxococcia</taxon>
        <taxon>Myxococcales</taxon>
        <taxon>Cystobacterineae</taxon>
        <taxon>Archangiaceae</taxon>
        <taxon>Hyalangium</taxon>
    </lineage>
</organism>
<evidence type="ECO:0000256" key="7">
    <source>
        <dbReference type="ARBA" id="ARBA00023136"/>
    </source>
</evidence>
<evidence type="ECO:0000256" key="4">
    <source>
        <dbReference type="ARBA" id="ARBA00022475"/>
    </source>
</evidence>
<keyword evidence="4" id="KW-1003">Cell membrane</keyword>
<feature type="transmembrane region" description="Helical" evidence="8">
    <location>
        <begin position="108"/>
        <end position="125"/>
    </location>
</feature>
<dbReference type="EMBL" id="JAXIVS010000002">
    <property type="protein sequence ID" value="MDY7226244.1"/>
    <property type="molecule type" value="Genomic_DNA"/>
</dbReference>
<evidence type="ECO:0000256" key="2">
    <source>
        <dbReference type="ARBA" id="ARBA00007362"/>
    </source>
</evidence>
<dbReference type="Pfam" id="PF00892">
    <property type="entry name" value="EamA"/>
    <property type="match status" value="2"/>
</dbReference>
<comment type="subcellular location">
    <subcellularLocation>
        <location evidence="1">Cell membrane</location>
        <topology evidence="1">Multi-pass membrane protein</topology>
    </subcellularLocation>
</comment>
<keyword evidence="11" id="KW-1185">Reference proteome</keyword>
<proteinExistence type="inferred from homology"/>
<feature type="transmembrane region" description="Helical" evidence="8">
    <location>
        <begin position="248"/>
        <end position="266"/>
    </location>
</feature>
<evidence type="ECO:0000256" key="3">
    <source>
        <dbReference type="ARBA" id="ARBA00022448"/>
    </source>
</evidence>
<feature type="transmembrane region" description="Helical" evidence="8">
    <location>
        <begin position="12"/>
        <end position="31"/>
    </location>
</feature>
<dbReference type="InterPro" id="IPR037185">
    <property type="entry name" value="EmrE-like"/>
</dbReference>